<dbReference type="GO" id="GO:0031564">
    <property type="term" value="P:transcription antitermination"/>
    <property type="evidence" value="ECO:0007669"/>
    <property type="project" value="UniProtKB-KW"/>
</dbReference>
<dbReference type="CDD" id="cd06091">
    <property type="entry name" value="KOW_NusG"/>
    <property type="match status" value="1"/>
</dbReference>
<dbReference type="InterPro" id="IPR008991">
    <property type="entry name" value="Translation_prot_SH3-like_sf"/>
</dbReference>
<dbReference type="InterPro" id="IPR036735">
    <property type="entry name" value="NGN_dom_sf"/>
</dbReference>
<dbReference type="GO" id="GO:0006354">
    <property type="term" value="P:DNA-templated transcription elongation"/>
    <property type="evidence" value="ECO:0007669"/>
    <property type="project" value="InterPro"/>
</dbReference>
<evidence type="ECO:0000256" key="3">
    <source>
        <dbReference type="ARBA" id="ARBA00023163"/>
    </source>
</evidence>
<keyword evidence="4" id="KW-0614">Plasmid</keyword>
<proteinExistence type="predicted"/>
<dbReference type="Gene3D" id="3.30.70.940">
    <property type="entry name" value="NusG, N-terminal domain"/>
    <property type="match status" value="1"/>
</dbReference>
<dbReference type="Proteomes" id="UP000215367">
    <property type="component" value="Unassembled WGS sequence"/>
</dbReference>
<dbReference type="RefSeq" id="WP_094305273.1">
    <property type="nucleotide sequence ID" value="NZ_NOWT01000021.1"/>
</dbReference>
<dbReference type="SUPFAM" id="SSF82679">
    <property type="entry name" value="N-utilization substance G protein NusG, N-terminal domain"/>
    <property type="match status" value="1"/>
</dbReference>
<dbReference type="SUPFAM" id="SSF50104">
    <property type="entry name" value="Translation proteins SH3-like domain"/>
    <property type="match status" value="1"/>
</dbReference>
<evidence type="ECO:0008006" key="6">
    <source>
        <dbReference type="Google" id="ProtNLM"/>
    </source>
</evidence>
<protein>
    <recommendedName>
        <fullName evidence="6">NusG-like N-terminal domain-containing protein</fullName>
    </recommendedName>
</protein>
<gene>
    <name evidence="4" type="ORF">CHT98_20155</name>
</gene>
<dbReference type="InterPro" id="IPR043425">
    <property type="entry name" value="NusG-like"/>
</dbReference>
<dbReference type="PANTHER" id="PTHR30265">
    <property type="entry name" value="RHO-INTERACTING TRANSCRIPTION TERMINATION FACTOR NUSG"/>
    <property type="match status" value="1"/>
</dbReference>
<evidence type="ECO:0000256" key="1">
    <source>
        <dbReference type="ARBA" id="ARBA00022814"/>
    </source>
</evidence>
<dbReference type="AlphaFoldDB" id="A0A235HBD7"/>
<keyword evidence="2" id="KW-0805">Transcription regulation</keyword>
<keyword evidence="1" id="KW-0889">Transcription antitermination</keyword>
<accession>A0A235HBD7</accession>
<geneLocation type="plasmid" evidence="4">
    <name>unnamed</name>
</geneLocation>
<comment type="caution">
    <text evidence="4">The sequence shown here is derived from an EMBL/GenBank/DDBJ whole genome shotgun (WGS) entry which is preliminary data.</text>
</comment>
<dbReference type="EMBL" id="NOWT01000021">
    <property type="protein sequence ID" value="OYD82515.1"/>
    <property type="molecule type" value="Genomic_DNA"/>
</dbReference>
<organism evidence="4 5">
    <name type="scientific">Azospirillum brasilense</name>
    <dbReference type="NCBI Taxonomy" id="192"/>
    <lineage>
        <taxon>Bacteria</taxon>
        <taxon>Pseudomonadati</taxon>
        <taxon>Pseudomonadota</taxon>
        <taxon>Alphaproteobacteria</taxon>
        <taxon>Rhodospirillales</taxon>
        <taxon>Azospirillaceae</taxon>
        <taxon>Azospirillum</taxon>
    </lineage>
</organism>
<keyword evidence="3" id="KW-0804">Transcription</keyword>
<evidence type="ECO:0000313" key="5">
    <source>
        <dbReference type="Proteomes" id="UP000215367"/>
    </source>
</evidence>
<reference evidence="4 5" key="1">
    <citation type="submission" date="2017-07" db="EMBL/GenBank/DDBJ databases">
        <title>Whole genome sequence of Azospirillum brasilense 2A1, a potential biofertilizer strain.</title>
        <authorList>
            <person name="Fontana C.A."/>
            <person name="Toffoli L.M."/>
            <person name="Salazar S.M."/>
            <person name="Puglisi E."/>
            <person name="Pedraza R."/>
            <person name="Bassi D."/>
            <person name="Cocconcelli P.S."/>
        </authorList>
    </citation>
    <scope>NUCLEOTIDE SEQUENCE [LARGE SCALE GENOMIC DNA]</scope>
    <source>
        <strain evidence="4 5">2A1</strain>
        <plasmid evidence="4">unnamed</plasmid>
    </source>
</reference>
<name>A0A235HBD7_AZOBR</name>
<evidence type="ECO:0000313" key="4">
    <source>
        <dbReference type="EMBL" id="OYD82515.1"/>
    </source>
</evidence>
<dbReference type="PANTHER" id="PTHR30265:SF4">
    <property type="entry name" value="KOW MOTIF FAMILY PROTEIN, EXPRESSED"/>
    <property type="match status" value="1"/>
</dbReference>
<sequence length="188" mass="20863">MTAMLTSPPTDLPTLDGKVWHVAVVKPQVQCRKIATDALRRRGYAVLMPMCRELLTRSGRAETVERPLFGRYFFVGVGPWQDAWDLRWCPGIQHLTLDARRRPITVPVDVLRAIVDRMEADGGAVDLRPREPVPAFRPGQAVEVLQGPFAGFPGLFEVDEGKRVRVLVSLFGRETVVKVSAHGIVAGN</sequence>
<evidence type="ECO:0000256" key="2">
    <source>
        <dbReference type="ARBA" id="ARBA00023015"/>
    </source>
</evidence>